<feature type="domain" description="DUF3592" evidence="2">
    <location>
        <begin position="36"/>
        <end position="122"/>
    </location>
</feature>
<comment type="caution">
    <text evidence="3">The sequence shown here is derived from an EMBL/GenBank/DDBJ whole genome shotgun (WGS) entry which is preliminary data.</text>
</comment>
<name>A0A840CMJ3_9BACT</name>
<dbReference type="EMBL" id="JACIEP010000007">
    <property type="protein sequence ID" value="MBB4036331.1"/>
    <property type="molecule type" value="Genomic_DNA"/>
</dbReference>
<accession>A0A840CMJ3</accession>
<dbReference type="Proteomes" id="UP000555103">
    <property type="component" value="Unassembled WGS sequence"/>
</dbReference>
<evidence type="ECO:0000313" key="4">
    <source>
        <dbReference type="Proteomes" id="UP000555103"/>
    </source>
</evidence>
<sequence>MIIFAYFTIFSIAAALFVSACYFYRKSKNTLNWDSVEGTVCESKIDKYITTDPEVSYKAVIRYSYTVDGKEYTSTRIFFGDILREGFSFKSKRLIKKYFRGMTVDVHYNPSNPEESVLQKGVHSEIILMFVASFLLIIFACIFHYLDKTN</sequence>
<evidence type="ECO:0000259" key="2">
    <source>
        <dbReference type="Pfam" id="PF12158"/>
    </source>
</evidence>
<feature type="transmembrane region" description="Helical" evidence="1">
    <location>
        <begin position="6"/>
        <end position="24"/>
    </location>
</feature>
<protein>
    <recommendedName>
        <fullName evidence="2">DUF3592 domain-containing protein</fullName>
    </recommendedName>
</protein>
<keyword evidence="1" id="KW-0472">Membrane</keyword>
<keyword evidence="1" id="KW-0812">Transmembrane</keyword>
<gene>
    <name evidence="3" type="ORF">GGR21_002233</name>
</gene>
<evidence type="ECO:0000256" key="1">
    <source>
        <dbReference type="SAM" id="Phobius"/>
    </source>
</evidence>
<proteinExistence type="predicted"/>
<dbReference type="InterPro" id="IPR021994">
    <property type="entry name" value="DUF3592"/>
</dbReference>
<feature type="transmembrane region" description="Helical" evidence="1">
    <location>
        <begin position="126"/>
        <end position="146"/>
    </location>
</feature>
<reference evidence="3 4" key="1">
    <citation type="submission" date="2020-08" db="EMBL/GenBank/DDBJ databases">
        <title>Genomic Encyclopedia of Type Strains, Phase IV (KMG-IV): sequencing the most valuable type-strain genomes for metagenomic binning, comparative biology and taxonomic classification.</title>
        <authorList>
            <person name="Goeker M."/>
        </authorList>
    </citation>
    <scope>NUCLEOTIDE SEQUENCE [LARGE SCALE GENOMIC DNA]</scope>
    <source>
        <strain evidence="3 4">DSM 104969</strain>
    </source>
</reference>
<keyword evidence="1" id="KW-1133">Transmembrane helix</keyword>
<dbReference type="Pfam" id="PF12158">
    <property type="entry name" value="DUF3592"/>
    <property type="match status" value="1"/>
</dbReference>
<evidence type="ECO:0000313" key="3">
    <source>
        <dbReference type="EMBL" id="MBB4036331.1"/>
    </source>
</evidence>
<dbReference type="RefSeq" id="WP_183307234.1">
    <property type="nucleotide sequence ID" value="NZ_JACIEP010000007.1"/>
</dbReference>
<keyword evidence="4" id="KW-1185">Reference proteome</keyword>
<dbReference type="AlphaFoldDB" id="A0A840CMJ3"/>
<organism evidence="3 4">
    <name type="scientific">Dysgonomonas hofstadii</name>
    <dbReference type="NCBI Taxonomy" id="637886"/>
    <lineage>
        <taxon>Bacteria</taxon>
        <taxon>Pseudomonadati</taxon>
        <taxon>Bacteroidota</taxon>
        <taxon>Bacteroidia</taxon>
        <taxon>Bacteroidales</taxon>
        <taxon>Dysgonomonadaceae</taxon>
        <taxon>Dysgonomonas</taxon>
    </lineage>
</organism>